<gene>
    <name evidence="4" type="ORF">chiPu_0033235</name>
</gene>
<dbReference type="Pfam" id="PF13458">
    <property type="entry name" value="Peripla_BP_6"/>
    <property type="match status" value="1"/>
</dbReference>
<organism evidence="4 5">
    <name type="scientific">Chiloscyllium punctatum</name>
    <name type="common">Brownbanded bambooshark</name>
    <name type="synonym">Hemiscyllium punctatum</name>
    <dbReference type="NCBI Taxonomy" id="137246"/>
    <lineage>
        <taxon>Eukaryota</taxon>
        <taxon>Metazoa</taxon>
        <taxon>Chordata</taxon>
        <taxon>Craniata</taxon>
        <taxon>Vertebrata</taxon>
        <taxon>Chondrichthyes</taxon>
        <taxon>Elasmobranchii</taxon>
        <taxon>Galeomorphii</taxon>
        <taxon>Galeoidea</taxon>
        <taxon>Orectolobiformes</taxon>
        <taxon>Hemiscylliidae</taxon>
        <taxon>Chiloscyllium</taxon>
    </lineage>
</organism>
<dbReference type="InterPro" id="IPR028081">
    <property type="entry name" value="Leu-bd"/>
</dbReference>
<feature type="chain" id="PRO_5019179283" description="Leucine-binding protein domain-containing protein" evidence="2">
    <location>
        <begin position="24"/>
        <end position="106"/>
    </location>
</feature>
<dbReference type="InterPro" id="IPR051010">
    <property type="entry name" value="BCAA_transport"/>
</dbReference>
<keyword evidence="5" id="KW-1185">Reference proteome</keyword>
<dbReference type="Proteomes" id="UP000287033">
    <property type="component" value="Unassembled WGS sequence"/>
</dbReference>
<sequence length="106" mass="10969">MRLTTLLGILAGASTLWIAPARAADEIVVGFATAASGFMQAYDKPAQDAALIRIDEINKAGGLLGKKLKPVFADTKTDQAEGAKAGLAVLDQGADLVIVSCDYDFG</sequence>
<evidence type="ECO:0000259" key="3">
    <source>
        <dbReference type="Pfam" id="PF13458"/>
    </source>
</evidence>
<evidence type="ECO:0000256" key="2">
    <source>
        <dbReference type="SAM" id="SignalP"/>
    </source>
</evidence>
<evidence type="ECO:0000313" key="4">
    <source>
        <dbReference type="EMBL" id="GCC48806.1"/>
    </source>
</evidence>
<feature type="domain" description="Leucine-binding protein" evidence="3">
    <location>
        <begin position="26"/>
        <end position="99"/>
    </location>
</feature>
<dbReference type="Gene3D" id="3.40.50.2300">
    <property type="match status" value="1"/>
</dbReference>
<dbReference type="PANTHER" id="PTHR30483">
    <property type="entry name" value="LEUCINE-SPECIFIC-BINDING PROTEIN"/>
    <property type="match status" value="1"/>
</dbReference>
<proteinExistence type="predicted"/>
<keyword evidence="1 2" id="KW-0732">Signal</keyword>
<dbReference type="AlphaFoldDB" id="A0A401U1S7"/>
<dbReference type="SUPFAM" id="SSF53822">
    <property type="entry name" value="Periplasmic binding protein-like I"/>
    <property type="match status" value="1"/>
</dbReference>
<evidence type="ECO:0000256" key="1">
    <source>
        <dbReference type="ARBA" id="ARBA00022729"/>
    </source>
</evidence>
<accession>A0A401U1S7</accession>
<dbReference type="EMBL" id="BEZZ01257845">
    <property type="protein sequence ID" value="GCC48806.1"/>
    <property type="molecule type" value="Genomic_DNA"/>
</dbReference>
<feature type="non-terminal residue" evidence="4">
    <location>
        <position position="106"/>
    </location>
</feature>
<dbReference type="PANTHER" id="PTHR30483:SF6">
    <property type="entry name" value="PERIPLASMIC BINDING PROTEIN OF ABC TRANSPORTER FOR NATURAL AMINO ACIDS"/>
    <property type="match status" value="1"/>
</dbReference>
<evidence type="ECO:0000313" key="5">
    <source>
        <dbReference type="Proteomes" id="UP000287033"/>
    </source>
</evidence>
<protein>
    <recommendedName>
        <fullName evidence="3">Leucine-binding protein domain-containing protein</fullName>
    </recommendedName>
</protein>
<name>A0A401U1S7_CHIPU</name>
<reference evidence="4 5" key="1">
    <citation type="journal article" date="2018" name="Nat. Ecol. Evol.">
        <title>Shark genomes provide insights into elasmobranch evolution and the origin of vertebrates.</title>
        <authorList>
            <person name="Hara Y"/>
            <person name="Yamaguchi K"/>
            <person name="Onimaru K"/>
            <person name="Kadota M"/>
            <person name="Koyanagi M"/>
            <person name="Keeley SD"/>
            <person name="Tatsumi K"/>
            <person name="Tanaka K"/>
            <person name="Motone F"/>
            <person name="Kageyama Y"/>
            <person name="Nozu R"/>
            <person name="Adachi N"/>
            <person name="Nishimura O"/>
            <person name="Nakagawa R"/>
            <person name="Tanegashima C"/>
            <person name="Kiyatake I"/>
            <person name="Matsumoto R"/>
            <person name="Murakumo K"/>
            <person name="Nishida K"/>
            <person name="Terakita A"/>
            <person name="Kuratani S"/>
            <person name="Sato K"/>
            <person name="Hyodo S Kuraku.S."/>
        </authorList>
    </citation>
    <scope>NUCLEOTIDE SEQUENCE [LARGE SCALE GENOMIC DNA]</scope>
</reference>
<dbReference type="InterPro" id="IPR028082">
    <property type="entry name" value="Peripla_BP_I"/>
</dbReference>
<comment type="caution">
    <text evidence="4">The sequence shown here is derived from an EMBL/GenBank/DDBJ whole genome shotgun (WGS) entry which is preliminary data.</text>
</comment>
<feature type="signal peptide" evidence="2">
    <location>
        <begin position="1"/>
        <end position="23"/>
    </location>
</feature>